<organism evidence="1 2">
    <name type="scientific">Steinernema glaseri</name>
    <dbReference type="NCBI Taxonomy" id="37863"/>
    <lineage>
        <taxon>Eukaryota</taxon>
        <taxon>Metazoa</taxon>
        <taxon>Ecdysozoa</taxon>
        <taxon>Nematoda</taxon>
        <taxon>Chromadorea</taxon>
        <taxon>Rhabditida</taxon>
        <taxon>Tylenchina</taxon>
        <taxon>Panagrolaimomorpha</taxon>
        <taxon>Strongyloidoidea</taxon>
        <taxon>Steinernematidae</taxon>
        <taxon>Steinernema</taxon>
    </lineage>
</organism>
<keyword evidence="1" id="KW-1185">Reference proteome</keyword>
<evidence type="ECO:0000313" key="1">
    <source>
        <dbReference type="Proteomes" id="UP000095287"/>
    </source>
</evidence>
<evidence type="ECO:0000313" key="2">
    <source>
        <dbReference type="WBParaSite" id="L893_g27467.t1"/>
    </source>
</evidence>
<proteinExistence type="predicted"/>
<accession>A0A1I7ZLT2</accession>
<reference evidence="2" key="1">
    <citation type="submission" date="2016-11" db="UniProtKB">
        <authorList>
            <consortium name="WormBaseParasite"/>
        </authorList>
    </citation>
    <scope>IDENTIFICATION</scope>
</reference>
<name>A0A1I7ZLT2_9BILA</name>
<dbReference type="Proteomes" id="UP000095287">
    <property type="component" value="Unplaced"/>
</dbReference>
<protein>
    <submittedName>
        <fullName evidence="2">Protein-serine/threonine phosphatase</fullName>
    </submittedName>
</protein>
<dbReference type="AlphaFoldDB" id="A0A1I7ZLT2"/>
<sequence>MLVDSLICWTGTSEVQWAKEGTRNRARTRNYRVCFGPKKEHGTEPGRGTTVFVCEMSLRQEYTLANEATPYPMISTSDVSPMPSESDYTSQFSIHSFQALLTQRTRELEAPPPVGCLSTYAPVLLILLAGSNEIAALQKVKSPIIFYISDIHKYEVRDRKYERVIGTNLATLVSGQKAPKVQVGDDGLGLTMAKATGSIPKVERLLERQIQSMESSFLFGQLICSAITLLYPQSLERHTSLQSTFLTQNPADLRILVKCTGVDGFLTFPFGFAFLWEPLPLGYNPLPRWSKRFPLDSLYPRAFGTDISDPSQEPLKTAAMTTMRWVSPLKEIFNWTSASAVITRRSHKIPKAINNMVLTLKQKAKD</sequence>
<dbReference type="WBParaSite" id="L893_g27467.t1">
    <property type="protein sequence ID" value="L893_g27467.t1"/>
    <property type="gene ID" value="L893_g27467"/>
</dbReference>